<dbReference type="InterPro" id="IPR030389">
    <property type="entry name" value="G_FEOB_dom"/>
</dbReference>
<feature type="transmembrane region" description="Helical" evidence="1">
    <location>
        <begin position="650"/>
        <end position="673"/>
    </location>
</feature>
<dbReference type="Gene3D" id="3.40.50.300">
    <property type="entry name" value="P-loop containing nucleotide triphosphate hydrolases"/>
    <property type="match status" value="1"/>
</dbReference>
<keyword evidence="1" id="KW-0812">Transmembrane</keyword>
<feature type="transmembrane region" description="Helical" evidence="1">
    <location>
        <begin position="243"/>
        <end position="264"/>
    </location>
</feature>
<evidence type="ECO:0000313" key="3">
    <source>
        <dbReference type="EMBL" id="QDU71264.1"/>
    </source>
</evidence>
<dbReference type="OrthoDB" id="9809127at2"/>
<dbReference type="EMBL" id="CP036280">
    <property type="protein sequence ID" value="QDU71264.1"/>
    <property type="molecule type" value="Genomic_DNA"/>
</dbReference>
<dbReference type="NCBIfam" id="TIGR00231">
    <property type="entry name" value="small_GTP"/>
    <property type="match status" value="1"/>
</dbReference>
<feature type="domain" description="FeoB-type G" evidence="2">
    <location>
        <begin position="18"/>
        <end position="185"/>
    </location>
</feature>
<dbReference type="PROSITE" id="PS51711">
    <property type="entry name" value="G_FEOB"/>
    <property type="match status" value="1"/>
</dbReference>
<dbReference type="PANTHER" id="PTHR43185:SF1">
    <property type="entry name" value="FE(2+) TRANSPORTER FEOB"/>
    <property type="match status" value="1"/>
</dbReference>
<dbReference type="GO" id="GO:0005886">
    <property type="term" value="C:plasma membrane"/>
    <property type="evidence" value="ECO:0007669"/>
    <property type="project" value="TreeGrafter"/>
</dbReference>
<dbReference type="InterPro" id="IPR006073">
    <property type="entry name" value="GTP-bd"/>
</dbReference>
<dbReference type="InterPro" id="IPR005225">
    <property type="entry name" value="Small_GTP-bd"/>
</dbReference>
<feature type="transmembrane region" description="Helical" evidence="1">
    <location>
        <begin position="409"/>
        <end position="431"/>
    </location>
</feature>
<dbReference type="Pfam" id="PF02421">
    <property type="entry name" value="FeoB_N"/>
    <property type="match status" value="1"/>
</dbReference>
<dbReference type="CDD" id="cd01879">
    <property type="entry name" value="FeoB"/>
    <property type="match status" value="1"/>
</dbReference>
<dbReference type="AlphaFoldDB" id="A0A518BWF7"/>
<accession>A0A518BWF7</accession>
<dbReference type="RefSeq" id="WP_145445419.1">
    <property type="nucleotide sequence ID" value="NZ_CP036280.1"/>
</dbReference>
<evidence type="ECO:0000259" key="2">
    <source>
        <dbReference type="PROSITE" id="PS51711"/>
    </source>
</evidence>
<dbReference type="PRINTS" id="PR00326">
    <property type="entry name" value="GTP1OBG"/>
</dbReference>
<feature type="transmembrane region" description="Helical" evidence="1">
    <location>
        <begin position="618"/>
        <end position="638"/>
    </location>
</feature>
<sequence>MTTISLPVKPSPPRDALVPRIVLLGNPNAGKTTLFNRLTGLRAKTANFPGTTIERRVGAVRVNDSDIIIEDLPGLYALNAGNPEERIAAAVLNGELDGRPRPELAIVVIDATNLTRNLYLASQARETGIKVIVALNMVDLVEANGTNLDREALAAELGAPVVPISARSGQGIEDLVDRLAAEMSDSTSETPVPEALAACSSCSGCPHGARFDWAEQVGRKVAHTTVLPARWTDAIDRVVTHTLVGPIIFAAIMAGLFTTLFVLADHPMGWIEEWFGLMGDAVSSVFSDGLLHSLIVDGIIGGVGGVVVFLPQIVLLFFLLSLLEDTGYLARAAFVMDRWFRKLGLPGRAFVPMLSAHACAIPAIMSAKVIESKRDRMITIMILPLLTCAARLPVYAMIIGLLFPDNPLAAGLLMTGSYSLGIVAALVAALVMRHTIFPGQPESLVIELPTYKLPSFRNAILTAFDRGMIFIRKAGTVILAISLILWVMATFPTLPEDGLVEVASAADQARLVEIDTQTANPAIDANTREALEAERSAMHSAYAVEYSMAGRLGKLTEPIFAPLGFDWKINIGVISSFAAREVIVSTLGIVYGLGDAAEDEDALRDVLAAQTHADGSPVFTTALCLSILVFYVLAMQCLPTQAVTKRETGSWYWAAFQFGYMTVLAYTAALITYQTVSALGHG</sequence>
<dbReference type="GO" id="GO:0015093">
    <property type="term" value="F:ferrous iron transmembrane transporter activity"/>
    <property type="evidence" value="ECO:0007669"/>
    <property type="project" value="InterPro"/>
</dbReference>
<dbReference type="InterPro" id="IPR011642">
    <property type="entry name" value="Gate_dom"/>
</dbReference>
<keyword evidence="4" id="KW-1185">Reference proteome</keyword>
<dbReference type="PANTHER" id="PTHR43185">
    <property type="entry name" value="FERROUS IRON TRANSPORT PROTEIN B"/>
    <property type="match status" value="1"/>
</dbReference>
<dbReference type="GO" id="GO:0005525">
    <property type="term" value="F:GTP binding"/>
    <property type="evidence" value="ECO:0007669"/>
    <property type="project" value="InterPro"/>
</dbReference>
<dbReference type="InterPro" id="IPR011640">
    <property type="entry name" value="Fe2_transport_prot_B_C"/>
</dbReference>
<organism evidence="3 4">
    <name type="scientific">Mucisphaera calidilacus</name>
    <dbReference type="NCBI Taxonomy" id="2527982"/>
    <lineage>
        <taxon>Bacteria</taxon>
        <taxon>Pseudomonadati</taxon>
        <taxon>Planctomycetota</taxon>
        <taxon>Phycisphaerae</taxon>
        <taxon>Phycisphaerales</taxon>
        <taxon>Phycisphaeraceae</taxon>
        <taxon>Mucisphaera</taxon>
    </lineage>
</organism>
<keyword evidence="1" id="KW-1133">Transmembrane helix</keyword>
<keyword evidence="1" id="KW-0472">Membrane</keyword>
<dbReference type="Pfam" id="PF07670">
    <property type="entry name" value="Gate"/>
    <property type="match status" value="2"/>
</dbReference>
<dbReference type="SUPFAM" id="SSF52540">
    <property type="entry name" value="P-loop containing nucleoside triphosphate hydrolases"/>
    <property type="match status" value="1"/>
</dbReference>
<reference evidence="3 4" key="1">
    <citation type="submission" date="2019-02" db="EMBL/GenBank/DDBJ databases">
        <title>Deep-cultivation of Planctomycetes and their phenomic and genomic characterization uncovers novel biology.</title>
        <authorList>
            <person name="Wiegand S."/>
            <person name="Jogler M."/>
            <person name="Boedeker C."/>
            <person name="Pinto D."/>
            <person name="Vollmers J."/>
            <person name="Rivas-Marin E."/>
            <person name="Kohn T."/>
            <person name="Peeters S.H."/>
            <person name="Heuer A."/>
            <person name="Rast P."/>
            <person name="Oberbeckmann S."/>
            <person name="Bunk B."/>
            <person name="Jeske O."/>
            <person name="Meyerdierks A."/>
            <person name="Storesund J.E."/>
            <person name="Kallscheuer N."/>
            <person name="Luecker S."/>
            <person name="Lage O.M."/>
            <person name="Pohl T."/>
            <person name="Merkel B.J."/>
            <person name="Hornburger P."/>
            <person name="Mueller R.-W."/>
            <person name="Bruemmer F."/>
            <person name="Labrenz M."/>
            <person name="Spormann A.M."/>
            <person name="Op den Camp H."/>
            <person name="Overmann J."/>
            <person name="Amann R."/>
            <person name="Jetten M.S.M."/>
            <person name="Mascher T."/>
            <person name="Medema M.H."/>
            <person name="Devos D.P."/>
            <person name="Kaster A.-K."/>
            <person name="Ovreas L."/>
            <person name="Rohde M."/>
            <person name="Galperin M.Y."/>
            <person name="Jogler C."/>
        </authorList>
    </citation>
    <scope>NUCLEOTIDE SEQUENCE [LARGE SCALE GENOMIC DNA]</scope>
    <source>
        <strain evidence="3 4">Pan265</strain>
    </source>
</reference>
<dbReference type="KEGG" id="mcad:Pan265_11130"/>
<proteinExistence type="predicted"/>
<dbReference type="InterPro" id="IPR050860">
    <property type="entry name" value="FeoB_GTPase"/>
</dbReference>
<evidence type="ECO:0000256" key="1">
    <source>
        <dbReference type="SAM" id="Phobius"/>
    </source>
</evidence>
<gene>
    <name evidence="3" type="primary">feoB</name>
    <name evidence="3" type="ORF">Pan265_11130</name>
</gene>
<name>A0A518BWF7_9BACT</name>
<dbReference type="Proteomes" id="UP000320386">
    <property type="component" value="Chromosome"/>
</dbReference>
<feature type="transmembrane region" description="Helical" evidence="1">
    <location>
        <begin position="299"/>
        <end position="323"/>
    </location>
</feature>
<evidence type="ECO:0000313" key="4">
    <source>
        <dbReference type="Proteomes" id="UP000320386"/>
    </source>
</evidence>
<protein>
    <submittedName>
        <fullName evidence="3">Ferrous iron transport protein B</fullName>
    </submittedName>
</protein>
<dbReference type="InterPro" id="IPR027417">
    <property type="entry name" value="P-loop_NTPase"/>
</dbReference>
<dbReference type="Pfam" id="PF07664">
    <property type="entry name" value="FeoB_C"/>
    <property type="match status" value="1"/>
</dbReference>
<feature type="transmembrane region" description="Helical" evidence="1">
    <location>
        <begin position="474"/>
        <end position="494"/>
    </location>
</feature>
<feature type="transmembrane region" description="Helical" evidence="1">
    <location>
        <begin position="377"/>
        <end position="403"/>
    </location>
</feature>